<evidence type="ECO:0000256" key="2">
    <source>
        <dbReference type="SAM" id="MobiDB-lite"/>
    </source>
</evidence>
<evidence type="ECO:0000313" key="4">
    <source>
        <dbReference type="Proteomes" id="UP000253664"/>
    </source>
</evidence>
<dbReference type="EMBL" id="LKCN02000011">
    <property type="protein sequence ID" value="RCI10984.1"/>
    <property type="molecule type" value="Genomic_DNA"/>
</dbReference>
<dbReference type="STRING" id="1330021.A0A367L9A1"/>
<accession>A0A367L9A1</accession>
<organism evidence="3 4">
    <name type="scientific">Ophiocordyceps polyrhachis-furcata BCC 54312</name>
    <dbReference type="NCBI Taxonomy" id="1330021"/>
    <lineage>
        <taxon>Eukaryota</taxon>
        <taxon>Fungi</taxon>
        <taxon>Dikarya</taxon>
        <taxon>Ascomycota</taxon>
        <taxon>Pezizomycotina</taxon>
        <taxon>Sordariomycetes</taxon>
        <taxon>Hypocreomycetidae</taxon>
        <taxon>Hypocreales</taxon>
        <taxon>Ophiocordycipitaceae</taxon>
        <taxon>Ophiocordyceps</taxon>
    </lineage>
</organism>
<dbReference type="Proteomes" id="UP000253664">
    <property type="component" value="Unassembled WGS sequence"/>
</dbReference>
<reference evidence="3 4" key="1">
    <citation type="journal article" date="2015" name="BMC Genomics">
        <title>Insights from the genome of Ophiocordyceps polyrhachis-furcata to pathogenicity and host specificity in insect fungi.</title>
        <authorList>
            <person name="Wichadakul D."/>
            <person name="Kobmoo N."/>
            <person name="Ingsriswang S."/>
            <person name="Tangphatsornruang S."/>
            <person name="Chantasingh D."/>
            <person name="Luangsa-ard J.J."/>
            <person name="Eurwilaichitr L."/>
        </authorList>
    </citation>
    <scope>NUCLEOTIDE SEQUENCE [LARGE SCALE GENOMIC DNA]</scope>
    <source>
        <strain evidence="3 4">BCC 54312</strain>
    </source>
</reference>
<comment type="similarity">
    <text evidence="1">Belongs to the secreted LysM effector family.</text>
</comment>
<evidence type="ECO:0000313" key="3">
    <source>
        <dbReference type="EMBL" id="RCI10984.1"/>
    </source>
</evidence>
<keyword evidence="4" id="KW-1185">Reference proteome</keyword>
<gene>
    <name evidence="3" type="ORF">L249_5431</name>
</gene>
<evidence type="ECO:0000256" key="1">
    <source>
        <dbReference type="ARBA" id="ARBA00044955"/>
    </source>
</evidence>
<comment type="caution">
    <text evidence="3">The sequence shown here is derived from an EMBL/GenBank/DDBJ whole genome shotgun (WGS) entry which is preliminary data.</text>
</comment>
<dbReference type="AlphaFoldDB" id="A0A367L9A1"/>
<sequence>MSSIGQFFGDSWSQSWNSVQELAATFLSAGDVASSKFNQEHGDQHPLSASQGLAMHLLVALIDERHLGSSEESAWAIPQAEDCLVYIHHVQSEDTYAGLILRYRCREDVFRRANGLWSGDNVQTRKWVALPVDACDVRGRPCNTPPPRTPPELRIMASASDRSRPLQQARDPDSRATFTSRQIDKDFAQGDEEPWTHVHSGIFPAPPEKEHQGHIISVNPSTKLGTFYLVSGDRGPFTVSQAG</sequence>
<dbReference type="InterPro" id="IPR036779">
    <property type="entry name" value="LysM_dom_sf"/>
</dbReference>
<dbReference type="PANTHER" id="PTHR20932">
    <property type="entry name" value="LYSM AND PUTATIVE PEPTIDOGLYCAN-BINDING DOMAIN-CONTAINING PROTEIN"/>
    <property type="match status" value="1"/>
</dbReference>
<protein>
    <recommendedName>
        <fullName evidence="5">LysM domain-containing protein</fullName>
    </recommendedName>
</protein>
<dbReference type="OrthoDB" id="2192830at2759"/>
<evidence type="ECO:0008006" key="5">
    <source>
        <dbReference type="Google" id="ProtNLM"/>
    </source>
</evidence>
<dbReference type="PANTHER" id="PTHR20932:SF8">
    <property type="entry name" value="LD22649P"/>
    <property type="match status" value="1"/>
</dbReference>
<proteinExistence type="inferred from homology"/>
<feature type="region of interest" description="Disordered" evidence="2">
    <location>
        <begin position="159"/>
        <end position="181"/>
    </location>
</feature>
<dbReference type="InterPro" id="IPR045030">
    <property type="entry name" value="LYSM1-4"/>
</dbReference>
<name>A0A367L9A1_9HYPO</name>
<dbReference type="Gene3D" id="3.10.350.10">
    <property type="entry name" value="LysM domain"/>
    <property type="match status" value="1"/>
</dbReference>